<dbReference type="OrthoDB" id="7057522at2"/>
<reference evidence="1 2" key="1">
    <citation type="submission" date="2015-02" db="EMBL/GenBank/DDBJ databases">
        <authorList>
            <person name="Ju K.-S."/>
            <person name="Doroghazi J.R."/>
            <person name="Metcalf W."/>
        </authorList>
    </citation>
    <scope>NUCLEOTIDE SEQUENCE [LARGE SCALE GENOMIC DNA]</scope>
    <source>
        <strain evidence="1 2">NRRL B-16140</strain>
    </source>
</reference>
<dbReference type="Proteomes" id="UP000033393">
    <property type="component" value="Unassembled WGS sequence"/>
</dbReference>
<dbReference type="EMBL" id="JYJG01000531">
    <property type="protein sequence ID" value="KJK33508.1"/>
    <property type="molecule type" value="Genomic_DNA"/>
</dbReference>
<keyword evidence="2" id="KW-1185">Reference proteome</keyword>
<proteinExistence type="predicted"/>
<gene>
    <name evidence="1" type="ORF">UK23_45740</name>
</gene>
<dbReference type="RefSeq" id="WP_045318124.1">
    <property type="nucleotide sequence ID" value="NZ_JYJG01000531.1"/>
</dbReference>
<accession>A0A0F0GBK7</accession>
<organism evidence="1 2">
    <name type="scientific">Lentzea aerocolonigenes</name>
    <name type="common">Lechevalieria aerocolonigenes</name>
    <name type="synonym">Saccharothrix aerocolonigenes</name>
    <dbReference type="NCBI Taxonomy" id="68170"/>
    <lineage>
        <taxon>Bacteria</taxon>
        <taxon>Bacillati</taxon>
        <taxon>Actinomycetota</taxon>
        <taxon>Actinomycetes</taxon>
        <taxon>Pseudonocardiales</taxon>
        <taxon>Pseudonocardiaceae</taxon>
        <taxon>Lentzea</taxon>
    </lineage>
</organism>
<sequence>MTIGTAEKVVSESRLLTLLREDSQSWMTSSALDRPGVTVSCDFTPPWRDGVRKQVKRFTKRARGMLEVLAGDALYSSLGDPAARRAALVAELFRDHVISRNAGRLDVRALQQQILDRAGEPLRFEIALGQPKRDAGGLKTAGPYADLAELFAVGRLVALMESVAELAEQSVSLAVRSGGERFADALITDAWPREAYDAQREQIASFLADKASVTFSDFRQSTPEDPRWPGFYAEELAALPSEAVTSRLHTMVMNVDWDNVFALALHGEPVHGVPLSEALSWWLKEDPARVRTITRAGVSSLVNPRHQAAWREIIGHETAVEDGLAFVSAVAWEATKRYVAIHAADRRVAATESSSIRLTVHEKKDKPAMPAILTLGGKGGGLLSHHVLAVADRKKPVEFLTIAEITARTEAVPVRFAGQGPFSWLDQQPLCFAHGTEEEIVRSIGSAVDPE</sequence>
<comment type="caution">
    <text evidence="1">The sequence shown here is derived from an EMBL/GenBank/DDBJ whole genome shotgun (WGS) entry which is preliminary data.</text>
</comment>
<protein>
    <submittedName>
        <fullName evidence="1">Uncharacterized protein</fullName>
    </submittedName>
</protein>
<name>A0A0F0GBK7_LENAE</name>
<evidence type="ECO:0000313" key="2">
    <source>
        <dbReference type="Proteomes" id="UP000033393"/>
    </source>
</evidence>
<evidence type="ECO:0000313" key="1">
    <source>
        <dbReference type="EMBL" id="KJK33508.1"/>
    </source>
</evidence>
<dbReference type="PATRIC" id="fig|68170.10.peg.2573"/>
<dbReference type="AlphaFoldDB" id="A0A0F0GBK7"/>